<name>A0A6C0ECA0_9ZZZZ</name>
<protein>
    <submittedName>
        <fullName evidence="1">Uncharacterized protein</fullName>
    </submittedName>
</protein>
<organism evidence="1">
    <name type="scientific">viral metagenome</name>
    <dbReference type="NCBI Taxonomy" id="1070528"/>
    <lineage>
        <taxon>unclassified sequences</taxon>
        <taxon>metagenomes</taxon>
        <taxon>organismal metagenomes</taxon>
    </lineage>
</organism>
<evidence type="ECO:0000313" key="1">
    <source>
        <dbReference type="EMBL" id="QHT25899.1"/>
    </source>
</evidence>
<reference evidence="1" key="1">
    <citation type="journal article" date="2020" name="Nature">
        <title>Giant virus diversity and host interactions through global metagenomics.</title>
        <authorList>
            <person name="Schulz F."/>
            <person name="Roux S."/>
            <person name="Paez-Espino D."/>
            <person name="Jungbluth S."/>
            <person name="Walsh D.A."/>
            <person name="Denef V.J."/>
            <person name="McMahon K.D."/>
            <person name="Konstantinidis K.T."/>
            <person name="Eloe-Fadrosh E.A."/>
            <person name="Kyrpides N.C."/>
            <person name="Woyke T."/>
        </authorList>
    </citation>
    <scope>NUCLEOTIDE SEQUENCE</scope>
    <source>
        <strain evidence="1">GVMAG-M-3300023179-27</strain>
    </source>
</reference>
<sequence length="795" mass="81698">MSESLNGSALNIARKALEIAGKVALNTVSGGGGTVTNQLLSTGNSANSIYIYANGGTEESIGIISEKGTENAIDIESMKGRVFITSKANFQESIYVVANGGTLESVRIESQNGTNVGDDASVLINSYVGGITLSSSANQQSAIYVHTNGGTEESIVLRNEKGTSGAIILQADKGSVIIESKQNDTKSVYLKSNGGTNEQVLIESLQGDSAISDHNSIQLTSVAGAIGLTSNYSGDEKQTAIELHTNGSDNTVIKIHAETSTATAGSDDSENASVQLYSDVGGIGLYSGINASRSIRMLTDGGTNASIEIVNPTGEGDAIKLTATNGNIAMNSTKGSIGLYTEANASNSIYLHTNGGENDTIKLYSQASTVAGGGDAGDIGSIMLYSELGSIGMYSGADSSDAIRICVNGGGSSTINMRNETGSGDAITITSVYGNTRISSSCAGISLTSNMNMADSQNITLRAEGGIYEQILIESLQGRITDDGAGTASIQLSSYCGGVSIYSGYNDVNYAHSIYLHSNGGAGESICLYAEKGETIDDGSGQASIILKSDYGGVSLLSNSNNANAIRLQANNETNSGIKLVGGNISLNTISNNTKTIYLNTNGGVDNTSENITLECTNGTEDNAIELISSKGGITLDASSVVTVTKGMDVGGNVQITGSLTNKINLIKITGSMSLSSGDSGSTLLNISGAGAGVTLPSVSEGGYFKFKCYNGNAFIIAGPDIGKLTPRLTTILNDGTVSSLPVMISPATTIYVSNYHPASVTIECISDNSQWYVIGFGISTDNNSIFAIDPPLEA</sequence>
<proteinExistence type="predicted"/>
<dbReference type="AlphaFoldDB" id="A0A6C0ECA0"/>
<accession>A0A6C0ECA0</accession>
<dbReference type="EMBL" id="MN739776">
    <property type="protein sequence ID" value="QHT25899.1"/>
    <property type="molecule type" value="Genomic_DNA"/>
</dbReference>